<dbReference type="SUPFAM" id="SSF56436">
    <property type="entry name" value="C-type lectin-like"/>
    <property type="match status" value="1"/>
</dbReference>
<protein>
    <submittedName>
        <fullName evidence="3">Sulfatase-modifying factor enzyme 1</fullName>
    </submittedName>
</protein>
<feature type="signal peptide" evidence="1">
    <location>
        <begin position="1"/>
        <end position="29"/>
    </location>
</feature>
<dbReference type="InterPro" id="IPR016187">
    <property type="entry name" value="CTDL_fold"/>
</dbReference>
<evidence type="ECO:0000313" key="4">
    <source>
        <dbReference type="Proteomes" id="UP000183812"/>
    </source>
</evidence>
<feature type="chain" id="PRO_5010168740" evidence="1">
    <location>
        <begin position="30"/>
        <end position="562"/>
    </location>
</feature>
<keyword evidence="1" id="KW-0732">Signal</keyword>
<dbReference type="GO" id="GO:0120147">
    <property type="term" value="F:formylglycine-generating oxidase activity"/>
    <property type="evidence" value="ECO:0007669"/>
    <property type="project" value="TreeGrafter"/>
</dbReference>
<evidence type="ECO:0000259" key="2">
    <source>
        <dbReference type="Pfam" id="PF03781"/>
    </source>
</evidence>
<dbReference type="InterPro" id="IPR051043">
    <property type="entry name" value="Sulfatase_Mod_Factor_Kinase"/>
</dbReference>
<dbReference type="InterPro" id="IPR005532">
    <property type="entry name" value="SUMF_dom"/>
</dbReference>
<dbReference type="Gene3D" id="3.90.1580.10">
    <property type="entry name" value="paralog of FGE (formylglycine-generating enzyme)"/>
    <property type="match status" value="1"/>
</dbReference>
<gene>
    <name evidence="3" type="ORF">SAMN04244550_00363</name>
</gene>
<evidence type="ECO:0000313" key="3">
    <source>
        <dbReference type="EMBL" id="SDE42131.1"/>
    </source>
</evidence>
<sequence length="562" mass="60187">MRTGPMRTGWMTMIATAAALATMSGAVFAQTAAAPAITWEEKYYNPQPAEGDLTLPMPCGGAMVFRRIDTPNTEGAIGDVAVVLGQEGEAQPYLDGLRRGYVSGPFSDAGGAAGSSAGSSARGYFWMAKYELAEAQYTAVTAPECPDKAPRKRDFLPAVGHSKIDYDLFAQSYTLWLLHTAPQMLPAVGATRAFLRLPTEEEWEFAERGGTALSEAQFRAPLPPLAEGESLSEYVAYGGTESAGGKIQIIGTLKPNALGLHDMLGNAAEIIGAPFYMVRHGRMHGQAGGYVKRGGDARTPAESLGQAIRYEVAPYDLISGTVASDRFTGTRLVISALSINAPDQQAALIGALDDLARPDPGLKGTATETEARQLLEQLAAAAADGREKSRIERIRAVIDAAQAERNAQRDRTLRMVISASVMVCDQAVQRLLNAFAISMLLPDYDSMEMTAMAAHDTALAAEVRAEREAALQKLRELKALTEGEVNEYSDLVEGLGADYSAALLEAQLQYLRPEILARSARRGSCLALLETHLDARRTKGFADMSLITKDFTAMAKAAADLK</sequence>
<dbReference type="AlphaFoldDB" id="A0A1G7CSC9"/>
<dbReference type="InterPro" id="IPR042095">
    <property type="entry name" value="SUMF_sf"/>
</dbReference>
<reference evidence="3 4" key="1">
    <citation type="submission" date="2016-10" db="EMBL/GenBank/DDBJ databases">
        <authorList>
            <person name="de Groot N.N."/>
        </authorList>
    </citation>
    <scope>NUCLEOTIDE SEQUENCE [LARGE SCALE GENOMIC DNA]</scope>
    <source>
        <strain evidence="4">DSM 938 / 37b4</strain>
    </source>
</reference>
<accession>A0A1G7CSC9</accession>
<proteinExistence type="predicted"/>
<evidence type="ECO:0000256" key="1">
    <source>
        <dbReference type="SAM" id="SignalP"/>
    </source>
</evidence>
<dbReference type="EMBL" id="FNAY01000001">
    <property type="protein sequence ID" value="SDE42131.1"/>
    <property type="molecule type" value="Genomic_DNA"/>
</dbReference>
<feature type="domain" description="Sulfatase-modifying factor enzyme-like" evidence="2">
    <location>
        <begin position="132"/>
        <end position="300"/>
    </location>
</feature>
<dbReference type="Proteomes" id="UP000183812">
    <property type="component" value="Unassembled WGS sequence"/>
</dbReference>
<dbReference type="PANTHER" id="PTHR23150:SF19">
    <property type="entry name" value="FORMYLGLYCINE-GENERATING ENZYME"/>
    <property type="match status" value="1"/>
</dbReference>
<dbReference type="Pfam" id="PF03781">
    <property type="entry name" value="FGE-sulfatase"/>
    <property type="match status" value="1"/>
</dbReference>
<name>A0A1G7CSC9_RHOCA</name>
<dbReference type="PANTHER" id="PTHR23150">
    <property type="entry name" value="SULFATASE MODIFYING FACTOR 1, 2"/>
    <property type="match status" value="1"/>
</dbReference>
<organism evidence="3 4">
    <name type="scientific">Rhodobacter capsulatus</name>
    <name type="common">Rhodopseudomonas capsulata</name>
    <dbReference type="NCBI Taxonomy" id="1061"/>
    <lineage>
        <taxon>Bacteria</taxon>
        <taxon>Pseudomonadati</taxon>
        <taxon>Pseudomonadota</taxon>
        <taxon>Alphaproteobacteria</taxon>
        <taxon>Rhodobacterales</taxon>
        <taxon>Rhodobacter group</taxon>
        <taxon>Rhodobacter</taxon>
    </lineage>
</organism>